<dbReference type="FunCoup" id="E3L745">
    <property type="interactions" value="710"/>
</dbReference>
<feature type="compositionally biased region" description="Basic and acidic residues" evidence="6">
    <location>
        <begin position="1"/>
        <end position="10"/>
    </location>
</feature>
<evidence type="ECO:0000256" key="2">
    <source>
        <dbReference type="ARBA" id="ARBA00022737"/>
    </source>
</evidence>
<dbReference type="AlphaFoldDB" id="E3L745"/>
<dbReference type="InterPro" id="IPR012677">
    <property type="entry name" value="Nucleotide-bd_a/b_plait_sf"/>
</dbReference>
<dbReference type="SUPFAM" id="SSF54928">
    <property type="entry name" value="RNA-binding domain, RBD"/>
    <property type="match status" value="2"/>
</dbReference>
<evidence type="ECO:0000259" key="7">
    <source>
        <dbReference type="PROSITE" id="PS50102"/>
    </source>
</evidence>
<evidence type="ECO:0000256" key="3">
    <source>
        <dbReference type="ARBA" id="ARBA00022884"/>
    </source>
</evidence>
<dbReference type="GO" id="GO:1990904">
    <property type="term" value="C:ribonucleoprotein complex"/>
    <property type="evidence" value="ECO:0000318"/>
    <property type="project" value="GO_Central"/>
</dbReference>
<dbReference type="Gene3D" id="3.30.70.330">
    <property type="match status" value="4"/>
</dbReference>
<feature type="compositionally biased region" description="Acidic residues" evidence="6">
    <location>
        <begin position="448"/>
        <end position="487"/>
    </location>
</feature>
<dbReference type="eggNOG" id="KOG0127">
    <property type="taxonomic scope" value="Eukaryota"/>
</dbReference>
<keyword evidence="4" id="KW-0539">Nucleus</keyword>
<dbReference type="PROSITE" id="PS50102">
    <property type="entry name" value="RRM"/>
    <property type="match status" value="3"/>
</dbReference>
<feature type="domain" description="RRM" evidence="7">
    <location>
        <begin position="520"/>
        <end position="643"/>
    </location>
</feature>
<dbReference type="HOGENOM" id="CLU_011608_0_0_1"/>
<dbReference type="GO" id="GO:0005634">
    <property type="term" value="C:nucleus"/>
    <property type="evidence" value="ECO:0007669"/>
    <property type="project" value="UniProtKB-SubCell"/>
</dbReference>
<dbReference type="RefSeq" id="XP_003336787.1">
    <property type="nucleotide sequence ID" value="XM_003336739.2"/>
</dbReference>
<protein>
    <recommendedName>
        <fullName evidence="7">RRM domain-containing protein</fullName>
    </recommendedName>
</protein>
<dbReference type="EMBL" id="DS178363">
    <property type="protein sequence ID" value="EFP92368.1"/>
    <property type="molecule type" value="Genomic_DNA"/>
</dbReference>
<dbReference type="OMA" id="AGYVWDV"/>
<dbReference type="InterPro" id="IPR035979">
    <property type="entry name" value="RBD_domain_sf"/>
</dbReference>
<feature type="domain" description="RRM" evidence="7">
    <location>
        <begin position="47"/>
        <end position="126"/>
    </location>
</feature>
<feature type="compositionally biased region" description="Basic residues" evidence="6">
    <location>
        <begin position="1053"/>
        <end position="1066"/>
    </location>
</feature>
<feature type="compositionally biased region" description="Basic residues" evidence="6">
    <location>
        <begin position="1002"/>
        <end position="1011"/>
    </location>
</feature>
<feature type="domain" description="RRM" evidence="7">
    <location>
        <begin position="316"/>
        <end position="399"/>
    </location>
</feature>
<feature type="compositionally biased region" description="Basic and acidic residues" evidence="6">
    <location>
        <begin position="433"/>
        <end position="447"/>
    </location>
</feature>
<name>E3L745_PUCGT</name>
<feature type="compositionally biased region" description="Basic and acidic residues" evidence="6">
    <location>
        <begin position="864"/>
        <end position="920"/>
    </location>
</feature>
<gene>
    <name evidence="8" type="ORF">PGTG_18355</name>
</gene>
<comment type="subcellular location">
    <subcellularLocation>
        <location evidence="1">Nucleus</location>
    </subcellularLocation>
</comment>
<feature type="compositionally biased region" description="Basic and acidic residues" evidence="6">
    <location>
        <begin position="128"/>
        <end position="142"/>
    </location>
</feature>
<evidence type="ECO:0000256" key="4">
    <source>
        <dbReference type="ARBA" id="ARBA00023242"/>
    </source>
</evidence>
<feature type="compositionally biased region" description="Basic and acidic residues" evidence="6">
    <location>
        <begin position="17"/>
        <end position="34"/>
    </location>
</feature>
<keyword evidence="2" id="KW-0677">Repeat</keyword>
<feature type="compositionally biased region" description="Basic and acidic residues" evidence="6">
    <location>
        <begin position="966"/>
        <end position="1001"/>
    </location>
</feature>
<feature type="region of interest" description="Disordered" evidence="6">
    <location>
        <begin position="433"/>
        <end position="514"/>
    </location>
</feature>
<dbReference type="STRING" id="418459.E3L745"/>
<dbReference type="FunFam" id="3.30.70.330:FF:000406">
    <property type="entry name" value="Related to Nucleolar protein NOP4"/>
    <property type="match status" value="1"/>
</dbReference>
<dbReference type="OrthoDB" id="267048at2759"/>
<keyword evidence="9" id="KW-1185">Reference proteome</keyword>
<dbReference type="PANTHER" id="PTHR48039:SF5">
    <property type="entry name" value="RNA-BINDING PROTEIN 28"/>
    <property type="match status" value="1"/>
</dbReference>
<dbReference type="VEuPathDB" id="FungiDB:PGTG_18355"/>
<dbReference type="InterPro" id="IPR051945">
    <property type="entry name" value="RRM_MRD1_RNA_proc_ribogen"/>
</dbReference>
<accession>E3L745</accession>
<evidence type="ECO:0000313" key="8">
    <source>
        <dbReference type="EMBL" id="EFP92368.1"/>
    </source>
</evidence>
<feature type="compositionally biased region" description="Polar residues" evidence="6">
    <location>
        <begin position="927"/>
        <end position="939"/>
    </location>
</feature>
<dbReference type="Proteomes" id="UP000008783">
    <property type="component" value="Unassembled WGS sequence"/>
</dbReference>
<feature type="region of interest" description="Disordered" evidence="6">
    <location>
        <begin position="835"/>
        <end position="1066"/>
    </location>
</feature>
<proteinExistence type="predicted"/>
<dbReference type="Pfam" id="PF00076">
    <property type="entry name" value="RRM_1"/>
    <property type="match status" value="3"/>
</dbReference>
<dbReference type="InterPro" id="IPR000504">
    <property type="entry name" value="RRM_dom"/>
</dbReference>
<dbReference type="GO" id="GO:0003723">
    <property type="term" value="F:RNA binding"/>
    <property type="evidence" value="ECO:0000318"/>
    <property type="project" value="GO_Central"/>
</dbReference>
<feature type="compositionally biased region" description="Basic and acidic residues" evidence="6">
    <location>
        <begin position="1032"/>
        <end position="1041"/>
    </location>
</feature>
<keyword evidence="3 5" id="KW-0694">RNA-binding</keyword>
<evidence type="ECO:0000256" key="6">
    <source>
        <dbReference type="SAM" id="MobiDB-lite"/>
    </source>
</evidence>
<dbReference type="InParanoid" id="E3L745"/>
<reference evidence="9" key="2">
    <citation type="journal article" date="2011" name="Proc. Natl. Acad. Sci. U.S.A.">
        <title>Obligate biotrophy features unraveled by the genomic analysis of rust fungi.</title>
        <authorList>
            <person name="Duplessis S."/>
            <person name="Cuomo C.A."/>
            <person name="Lin Y.-C."/>
            <person name="Aerts A."/>
            <person name="Tisserant E."/>
            <person name="Veneault-Fourrey C."/>
            <person name="Joly D.L."/>
            <person name="Hacquard S."/>
            <person name="Amselem J."/>
            <person name="Cantarel B.L."/>
            <person name="Chiu R."/>
            <person name="Coutinho P.M."/>
            <person name="Feau N."/>
            <person name="Field M."/>
            <person name="Frey P."/>
            <person name="Gelhaye E."/>
            <person name="Goldberg J."/>
            <person name="Grabherr M.G."/>
            <person name="Kodira C.D."/>
            <person name="Kohler A."/>
            <person name="Kuees U."/>
            <person name="Lindquist E.A."/>
            <person name="Lucas S.M."/>
            <person name="Mago R."/>
            <person name="Mauceli E."/>
            <person name="Morin E."/>
            <person name="Murat C."/>
            <person name="Pangilinan J.L."/>
            <person name="Park R."/>
            <person name="Pearson M."/>
            <person name="Quesneville H."/>
            <person name="Rouhier N."/>
            <person name="Sakthikumar S."/>
            <person name="Salamov A.A."/>
            <person name="Schmutz J."/>
            <person name="Selles B."/>
            <person name="Shapiro H."/>
            <person name="Tanguay P."/>
            <person name="Tuskan G.A."/>
            <person name="Henrissat B."/>
            <person name="Van de Peer Y."/>
            <person name="Rouze P."/>
            <person name="Ellis J.G."/>
            <person name="Dodds P.N."/>
            <person name="Schein J.E."/>
            <person name="Zhong S."/>
            <person name="Hamelin R.C."/>
            <person name="Grigoriev I.V."/>
            <person name="Szabo L.J."/>
            <person name="Martin F."/>
        </authorList>
    </citation>
    <scope>NUCLEOTIDE SEQUENCE [LARGE SCALE GENOMIC DNA]</scope>
    <source>
        <strain evidence="9">CRL 75-36-700-3 / race SCCL</strain>
    </source>
</reference>
<dbReference type="SMART" id="SM00360">
    <property type="entry name" value="RRM"/>
    <property type="match status" value="5"/>
</dbReference>
<dbReference type="GeneID" id="10538032"/>
<organism evidence="8 9">
    <name type="scientific">Puccinia graminis f. sp. tritici (strain CRL 75-36-700-3 / race SCCL)</name>
    <name type="common">Black stem rust fungus</name>
    <dbReference type="NCBI Taxonomy" id="418459"/>
    <lineage>
        <taxon>Eukaryota</taxon>
        <taxon>Fungi</taxon>
        <taxon>Dikarya</taxon>
        <taxon>Basidiomycota</taxon>
        <taxon>Pucciniomycotina</taxon>
        <taxon>Pucciniomycetes</taxon>
        <taxon>Pucciniales</taxon>
        <taxon>Pucciniaceae</taxon>
        <taxon>Puccinia</taxon>
    </lineage>
</organism>
<dbReference type="PANTHER" id="PTHR48039">
    <property type="entry name" value="RNA-BINDING MOTIF PROTEIN 14B"/>
    <property type="match status" value="1"/>
</dbReference>
<reference key="1">
    <citation type="submission" date="2007-01" db="EMBL/GenBank/DDBJ databases">
        <title>The Genome Sequence of Puccinia graminis f. sp. tritici Strain CRL 75-36-700-3.</title>
        <authorList>
            <consortium name="The Broad Institute Genome Sequencing Platform"/>
            <person name="Birren B."/>
            <person name="Lander E."/>
            <person name="Galagan J."/>
            <person name="Nusbaum C."/>
            <person name="Devon K."/>
            <person name="Cuomo C."/>
            <person name="Jaffe D."/>
            <person name="Butler J."/>
            <person name="Alvarez P."/>
            <person name="Gnerre S."/>
            <person name="Grabherr M."/>
            <person name="Mauceli E."/>
            <person name="Brockman W."/>
            <person name="Young S."/>
            <person name="LaButti K."/>
            <person name="Sykes S."/>
            <person name="DeCaprio D."/>
            <person name="Crawford M."/>
            <person name="Koehrsen M."/>
            <person name="Engels R."/>
            <person name="Montgomery P."/>
            <person name="Pearson M."/>
            <person name="Howarth C."/>
            <person name="Larson L."/>
            <person name="White J."/>
            <person name="Zeng Q."/>
            <person name="Kodira C."/>
            <person name="Yandava C."/>
            <person name="Alvarado L."/>
            <person name="O'Leary S."/>
            <person name="Szabo L."/>
            <person name="Dean R."/>
            <person name="Schein J."/>
        </authorList>
    </citation>
    <scope>NUCLEOTIDE SEQUENCE</scope>
    <source>
        <strain>CRL 75-36-700-3</strain>
    </source>
</reference>
<dbReference type="KEGG" id="pgr:PGTG_18355"/>
<feature type="region of interest" description="Disordered" evidence="6">
    <location>
        <begin position="109"/>
        <end position="239"/>
    </location>
</feature>
<evidence type="ECO:0000313" key="9">
    <source>
        <dbReference type="Proteomes" id="UP000008783"/>
    </source>
</evidence>
<sequence>MDSNRTENTRNKKKSKPNLDTKEPAADHPTKEGADVEPDSGDPRTTTTLFISSLSDSVDSAKLLERASSIGPVRDAFVVSDPVKAKSRGFGYVRFVLREDAETALKDGLGEFEGQAKPPLVTWAKPKLNPEERAQKKLEKTKPQQAQKRGRSKPDGLEESADSEAKKRKNNPFSQVKKDPFSNRIVVVQGLPIPTEKDGNDSSKAPKTNPEDSEEEAEEARSETGDDPQAHPGKSITSKALYKKAKKLGRLESVKYPVLFPPSPSSASAHLFFNDATSAAIAQKKLHGHIFKGHFLTTALKSRLDATTRLGHAFGGRLIIRNLQFDITEQDLRFLFAPFGPLHSIDIPTTVVEGKPKPRGRGFAFVWMLNEADAGRAIEGLNGKKVYTGIALDAIQKETDNEKKSAKRKREKGNDSVERGRVIAVDWVLSKQKYEEAEGAGDEKTSDDQESNDDDDEEDEDEEDEEDDDEDDDESGSENEDGDDESALDGSYDSDAQIGSSEEEEDATDGKFKAKKEQGTTLFVRNLSFEATEQELHTLFRPFGPLRYARIVMDPKLGRSRGTGFVCLWNKEDAEKVLDLTRKLESEGFGHGPPAANGLPSLLQPDPSSSLASRLSLHGRVLGISEAVSRDQAEKLRIDRDKSGACKDKRRLYLMREGVIFPNSDEAKNLHPADLAARQQSFDQRKALLRSNLSLYISFTRLSIRQLPLYVSERCLKRLARHALDQWRKEVKAGKRAELTQEELEREITLEQKIPEKKSESKKKKEIKSKVKQVKILRTTEKTDGTTGLGKSKGYGFLEMESHADALRVLRWANANPVVDRLLREWTCEEIERSIQQNETAGVEEDDESPKKKRAKNNNQDTDDSSKKQKGKKNDQNADESSKDKKPKPSEPKMDEKRIEKLQIKLNELRSELETLDNRNKKAAAKVSSNHSDGKNQAETAHIKPHRMLIIEFAIENAQTVKKRLERKEKMRERDMKKDGTKNEEDKKATGHDNNDDDNKNRSKQSGKGHSKTAEQKNNSRQRKLRVSSSAPEKDPIESAEKNSQSKLGRIISQKRKSKKIKRGSK</sequence>
<evidence type="ECO:0000256" key="1">
    <source>
        <dbReference type="ARBA" id="ARBA00004123"/>
    </source>
</evidence>
<evidence type="ECO:0000256" key="5">
    <source>
        <dbReference type="PROSITE-ProRule" id="PRU00176"/>
    </source>
</evidence>
<feature type="region of interest" description="Disordered" evidence="6">
    <location>
        <begin position="1"/>
        <end position="48"/>
    </location>
</feature>